<organism evidence="2">
    <name type="scientific">marine sediment metagenome</name>
    <dbReference type="NCBI Taxonomy" id="412755"/>
    <lineage>
        <taxon>unclassified sequences</taxon>
        <taxon>metagenomes</taxon>
        <taxon>ecological metagenomes</taxon>
    </lineage>
</organism>
<dbReference type="AlphaFoldDB" id="X0U178"/>
<evidence type="ECO:0000259" key="1">
    <source>
        <dbReference type="Pfam" id="PF13453"/>
    </source>
</evidence>
<protein>
    <recommendedName>
        <fullName evidence="1">Transcription factor zinc-finger domain-containing protein</fullName>
    </recommendedName>
</protein>
<dbReference type="EMBL" id="BARS01028762">
    <property type="protein sequence ID" value="GAF99523.1"/>
    <property type="molecule type" value="Genomic_DNA"/>
</dbReference>
<reference evidence="2" key="1">
    <citation type="journal article" date="2014" name="Front. Microbiol.">
        <title>High frequency of phylogenetically diverse reductive dehalogenase-homologous genes in deep subseafloor sedimentary metagenomes.</title>
        <authorList>
            <person name="Kawai M."/>
            <person name="Futagami T."/>
            <person name="Toyoda A."/>
            <person name="Takaki Y."/>
            <person name="Nishi S."/>
            <person name="Hori S."/>
            <person name="Arai W."/>
            <person name="Tsubouchi T."/>
            <person name="Morono Y."/>
            <person name="Uchiyama I."/>
            <person name="Ito T."/>
            <person name="Fujiyama A."/>
            <person name="Inagaki F."/>
            <person name="Takami H."/>
        </authorList>
    </citation>
    <scope>NUCLEOTIDE SEQUENCE</scope>
    <source>
        <strain evidence="2">Expedition CK06-06</strain>
    </source>
</reference>
<comment type="caution">
    <text evidence="2">The sequence shown here is derived from an EMBL/GenBank/DDBJ whole genome shotgun (WGS) entry which is preliminary data.</text>
</comment>
<dbReference type="Pfam" id="PF13453">
    <property type="entry name" value="Zn_ribbon_TFIIB"/>
    <property type="match status" value="1"/>
</dbReference>
<accession>X0U178</accession>
<name>X0U178_9ZZZZ</name>
<sequence>MEGVRLTRYVTVDVCIQCDGMWLDHGELKELVNAQISERADPRTFSGADRTEFMCPDCSRALFKRRLS</sequence>
<dbReference type="InterPro" id="IPR027392">
    <property type="entry name" value="TF_Znf"/>
</dbReference>
<gene>
    <name evidence="2" type="ORF">S01H1_45048</name>
</gene>
<feature type="domain" description="Transcription factor zinc-finger" evidence="1">
    <location>
        <begin position="4"/>
        <end position="33"/>
    </location>
</feature>
<evidence type="ECO:0000313" key="2">
    <source>
        <dbReference type="EMBL" id="GAF99523.1"/>
    </source>
</evidence>
<proteinExistence type="predicted"/>